<evidence type="ECO:0000313" key="3">
    <source>
        <dbReference type="Proteomes" id="UP000800040"/>
    </source>
</evidence>
<gene>
    <name evidence="2" type="ORF">BDW02DRAFT_225175</name>
</gene>
<evidence type="ECO:0000313" key="2">
    <source>
        <dbReference type="EMBL" id="KAF1836526.1"/>
    </source>
</evidence>
<evidence type="ECO:0000256" key="1">
    <source>
        <dbReference type="SAM" id="MobiDB-lite"/>
    </source>
</evidence>
<name>A0A6A5KMQ2_9PLEO</name>
<reference evidence="2" key="1">
    <citation type="submission" date="2020-01" db="EMBL/GenBank/DDBJ databases">
        <authorList>
            <consortium name="DOE Joint Genome Institute"/>
            <person name="Haridas S."/>
            <person name="Albert R."/>
            <person name="Binder M."/>
            <person name="Bloem J."/>
            <person name="Labutti K."/>
            <person name="Salamov A."/>
            <person name="Andreopoulos B."/>
            <person name="Baker S.E."/>
            <person name="Barry K."/>
            <person name="Bills G."/>
            <person name="Bluhm B.H."/>
            <person name="Cannon C."/>
            <person name="Castanera R."/>
            <person name="Culley D.E."/>
            <person name="Daum C."/>
            <person name="Ezra D."/>
            <person name="Gonzalez J.B."/>
            <person name="Henrissat B."/>
            <person name="Kuo A."/>
            <person name="Liang C."/>
            <person name="Lipzen A."/>
            <person name="Lutzoni F."/>
            <person name="Magnuson J."/>
            <person name="Mondo S."/>
            <person name="Nolan M."/>
            <person name="Ohm R."/>
            <person name="Pangilinan J."/>
            <person name="Park H.-J."/>
            <person name="Ramirez L."/>
            <person name="Alfaro M."/>
            <person name="Sun H."/>
            <person name="Tritt A."/>
            <person name="Yoshinaga Y."/>
            <person name="Zwiers L.-H."/>
            <person name="Turgeon B.G."/>
            <person name="Goodwin S.B."/>
            <person name="Spatafora J.W."/>
            <person name="Crous P.W."/>
            <person name="Grigoriev I.V."/>
        </authorList>
    </citation>
    <scope>NUCLEOTIDE SEQUENCE</scope>
    <source>
        <strain evidence="2">P77</strain>
    </source>
</reference>
<dbReference type="Proteomes" id="UP000800040">
    <property type="component" value="Unassembled WGS sequence"/>
</dbReference>
<proteinExistence type="predicted"/>
<sequence>MRKMNKHPIAFMLYNCQTSGVRTCYLGFRDPAAATKKEVALQLSTTPPPHHSKPQTCTNFS</sequence>
<keyword evidence="3" id="KW-1185">Reference proteome</keyword>
<dbReference type="EMBL" id="ML975272">
    <property type="protein sequence ID" value="KAF1836526.1"/>
    <property type="molecule type" value="Genomic_DNA"/>
</dbReference>
<dbReference type="AlphaFoldDB" id="A0A6A5KMQ2"/>
<protein>
    <submittedName>
        <fullName evidence="2">Uncharacterized protein</fullName>
    </submittedName>
</protein>
<accession>A0A6A5KMQ2</accession>
<feature type="region of interest" description="Disordered" evidence="1">
    <location>
        <begin position="42"/>
        <end position="61"/>
    </location>
</feature>
<organism evidence="2 3">
    <name type="scientific">Decorospora gaudefroyi</name>
    <dbReference type="NCBI Taxonomy" id="184978"/>
    <lineage>
        <taxon>Eukaryota</taxon>
        <taxon>Fungi</taxon>
        <taxon>Dikarya</taxon>
        <taxon>Ascomycota</taxon>
        <taxon>Pezizomycotina</taxon>
        <taxon>Dothideomycetes</taxon>
        <taxon>Pleosporomycetidae</taxon>
        <taxon>Pleosporales</taxon>
        <taxon>Pleosporineae</taxon>
        <taxon>Pleosporaceae</taxon>
        <taxon>Decorospora</taxon>
    </lineage>
</organism>